<dbReference type="GO" id="GO:0005524">
    <property type="term" value="F:ATP binding"/>
    <property type="evidence" value="ECO:0007669"/>
    <property type="project" value="UniProtKB-KW"/>
</dbReference>
<dbReference type="Gene3D" id="3.40.50.10420">
    <property type="entry name" value="NagB/RpiA/CoA transferase-like"/>
    <property type="match status" value="1"/>
</dbReference>
<dbReference type="InterPro" id="IPR024185">
    <property type="entry name" value="FTHF_cligase-like_sf"/>
</dbReference>
<dbReference type="InterPro" id="IPR037171">
    <property type="entry name" value="NagB/RpiA_transferase-like"/>
</dbReference>
<evidence type="ECO:0000313" key="7">
    <source>
        <dbReference type="Proteomes" id="UP000027471"/>
    </source>
</evidence>
<evidence type="ECO:0000256" key="4">
    <source>
        <dbReference type="PIRSR" id="PIRSR006806-1"/>
    </source>
</evidence>
<dbReference type="EC" id="6.3.3.2" evidence="5"/>
<comment type="similarity">
    <text evidence="1 5">Belongs to the 5-formyltetrahydrofolate cyclo-ligase family.</text>
</comment>
<dbReference type="SUPFAM" id="SSF100950">
    <property type="entry name" value="NagB/RpiA/CoA transferase-like"/>
    <property type="match status" value="1"/>
</dbReference>
<dbReference type="STRING" id="1353528.DT23_02205"/>
<feature type="binding site" evidence="4">
    <location>
        <begin position="120"/>
        <end position="128"/>
    </location>
    <ligand>
        <name>ATP</name>
        <dbReference type="ChEBI" id="CHEBI:30616"/>
    </ligand>
</feature>
<dbReference type="PIRSF" id="PIRSF006806">
    <property type="entry name" value="FTHF_cligase"/>
    <property type="match status" value="1"/>
</dbReference>
<keyword evidence="5" id="KW-0479">Metal-binding</keyword>
<dbReference type="eggNOG" id="COG0212">
    <property type="taxonomic scope" value="Bacteria"/>
</dbReference>
<dbReference type="GO" id="GO:0030272">
    <property type="term" value="F:5-formyltetrahydrofolate cyclo-ligase activity"/>
    <property type="evidence" value="ECO:0007669"/>
    <property type="project" value="UniProtKB-EC"/>
</dbReference>
<evidence type="ECO:0000256" key="3">
    <source>
        <dbReference type="ARBA" id="ARBA00022840"/>
    </source>
</evidence>
<protein>
    <recommendedName>
        <fullName evidence="5">5-formyltetrahydrofolate cyclo-ligase</fullName>
        <ecNumber evidence="5">6.3.3.2</ecNumber>
    </recommendedName>
</protein>
<feature type="binding site" evidence="4">
    <location>
        <position position="49"/>
    </location>
    <ligand>
        <name>substrate</name>
    </ligand>
</feature>
<reference evidence="6 7" key="1">
    <citation type="journal article" date="2015" name="Antonie Van Leeuwenhoek">
        <title>Thioclava indica sp. nov., isolated from surface seawater of the Indian Ocean.</title>
        <authorList>
            <person name="Liu Y."/>
            <person name="Lai Q."/>
            <person name="Du J."/>
            <person name="Xu H."/>
            <person name="Jiang L."/>
            <person name="Shao Z."/>
        </authorList>
    </citation>
    <scope>NUCLEOTIDE SEQUENCE [LARGE SCALE GENOMIC DNA]</scope>
    <source>
        <strain evidence="6 7">DT23-4</strain>
    </source>
</reference>
<dbReference type="GO" id="GO:0035999">
    <property type="term" value="P:tetrahydrofolate interconversion"/>
    <property type="evidence" value="ECO:0007669"/>
    <property type="project" value="TreeGrafter"/>
</dbReference>
<dbReference type="Pfam" id="PF01812">
    <property type="entry name" value="5-FTHF_cyc-lig"/>
    <property type="match status" value="1"/>
</dbReference>
<dbReference type="PANTHER" id="PTHR23407">
    <property type="entry name" value="ATPASE INHIBITOR/5-FORMYLTETRAHYDROFOLATE CYCLO-LIGASE"/>
    <property type="match status" value="1"/>
</dbReference>
<gene>
    <name evidence="6" type="ORF">DT23_02205</name>
</gene>
<keyword evidence="2 4" id="KW-0547">Nucleotide-binding</keyword>
<keyword evidence="3 4" id="KW-0067">ATP-binding</keyword>
<name>A0A074JVU0_9RHOB</name>
<proteinExistence type="inferred from homology"/>
<evidence type="ECO:0000313" key="6">
    <source>
        <dbReference type="EMBL" id="KEO61811.1"/>
    </source>
</evidence>
<organism evidence="6 7">
    <name type="scientific">Thioclava indica</name>
    <dbReference type="NCBI Taxonomy" id="1353528"/>
    <lineage>
        <taxon>Bacteria</taxon>
        <taxon>Pseudomonadati</taxon>
        <taxon>Pseudomonadota</taxon>
        <taxon>Alphaproteobacteria</taxon>
        <taxon>Rhodobacterales</taxon>
        <taxon>Paracoccaceae</taxon>
        <taxon>Thioclava</taxon>
    </lineage>
</organism>
<keyword evidence="7" id="KW-1185">Reference proteome</keyword>
<keyword evidence="5" id="KW-0460">Magnesium</keyword>
<dbReference type="AlphaFoldDB" id="A0A074JVU0"/>
<comment type="catalytic activity">
    <reaction evidence="5">
        <text>(6S)-5-formyl-5,6,7,8-tetrahydrofolate + ATP = (6R)-5,10-methenyltetrahydrofolate + ADP + phosphate</text>
        <dbReference type="Rhea" id="RHEA:10488"/>
        <dbReference type="ChEBI" id="CHEBI:30616"/>
        <dbReference type="ChEBI" id="CHEBI:43474"/>
        <dbReference type="ChEBI" id="CHEBI:57455"/>
        <dbReference type="ChEBI" id="CHEBI:57457"/>
        <dbReference type="ChEBI" id="CHEBI:456216"/>
        <dbReference type="EC" id="6.3.3.2"/>
    </reaction>
</comment>
<dbReference type="PANTHER" id="PTHR23407:SF1">
    <property type="entry name" value="5-FORMYLTETRAHYDROFOLATE CYCLO-LIGASE"/>
    <property type="match status" value="1"/>
</dbReference>
<evidence type="ECO:0000256" key="1">
    <source>
        <dbReference type="ARBA" id="ARBA00010638"/>
    </source>
</evidence>
<dbReference type="EMBL" id="AUNB01000001">
    <property type="protein sequence ID" value="KEO61811.1"/>
    <property type="molecule type" value="Genomic_DNA"/>
</dbReference>
<dbReference type="InterPro" id="IPR002698">
    <property type="entry name" value="FTHF_cligase"/>
</dbReference>
<dbReference type="OrthoDB" id="9801938at2"/>
<dbReference type="NCBIfam" id="TIGR02727">
    <property type="entry name" value="MTHFS_bact"/>
    <property type="match status" value="1"/>
</dbReference>
<dbReference type="GO" id="GO:0046872">
    <property type="term" value="F:metal ion binding"/>
    <property type="evidence" value="ECO:0007669"/>
    <property type="project" value="UniProtKB-KW"/>
</dbReference>
<accession>A0A074JVU0</accession>
<comment type="cofactor">
    <cofactor evidence="5">
        <name>Mg(2+)</name>
        <dbReference type="ChEBI" id="CHEBI:18420"/>
    </cofactor>
</comment>
<dbReference type="RefSeq" id="WP_038127607.1">
    <property type="nucleotide sequence ID" value="NZ_AUNB01000001.1"/>
</dbReference>
<dbReference type="GO" id="GO:0009396">
    <property type="term" value="P:folic acid-containing compound biosynthetic process"/>
    <property type="evidence" value="ECO:0007669"/>
    <property type="project" value="TreeGrafter"/>
</dbReference>
<evidence type="ECO:0000256" key="2">
    <source>
        <dbReference type="ARBA" id="ARBA00022741"/>
    </source>
</evidence>
<evidence type="ECO:0000256" key="5">
    <source>
        <dbReference type="RuleBase" id="RU361279"/>
    </source>
</evidence>
<dbReference type="Proteomes" id="UP000027471">
    <property type="component" value="Unassembled WGS sequence"/>
</dbReference>
<comment type="caution">
    <text evidence="6">The sequence shown here is derived from an EMBL/GenBank/DDBJ whole genome shotgun (WGS) entry which is preliminary data.</text>
</comment>
<sequence length="177" mass="18856">MKEGARQAAFAARKLAHARDEGAVSAALTQALAAYPDQPLSGYWPIRTEPDPRPAMSAHHGPLCLPVVVGPGQALAFRRWHPGAAMEPGAFGAPIPQDKTEITPQILIVPLLAFDARGFRLGYGGGFYDRTLQALRAAGPVVAIGFAYGAQEVNEVPTEPTDQPLDFIVTEDGLRAF</sequence>